<dbReference type="Gene3D" id="3.40.50.12780">
    <property type="entry name" value="N-terminal domain of ligase-like"/>
    <property type="match status" value="1"/>
</dbReference>
<feature type="domain" description="AMP-dependent synthetase/ligase" evidence="1">
    <location>
        <begin position="41"/>
        <end position="423"/>
    </location>
</feature>
<dbReference type="InterPro" id="IPR050237">
    <property type="entry name" value="ATP-dep_AMP-bd_enzyme"/>
</dbReference>
<dbReference type="PROSITE" id="PS00455">
    <property type="entry name" value="AMP_BINDING"/>
    <property type="match status" value="1"/>
</dbReference>
<accession>A0A939P7T5</accession>
<dbReference type="SUPFAM" id="SSF56801">
    <property type="entry name" value="Acetyl-CoA synthetase-like"/>
    <property type="match status" value="1"/>
</dbReference>
<sequence length="604" mass="64817">MNRIFAEPKIEMRRRPDGTVLLASAVPLEPHEADLARPLYRWARDRPDAVLAAERRKGGWDELTYAQGLAHAESIGEALLDLGLGPERPLLVLSGNSLRHLLLILAGHVAGIPVVSLSTGNSLNGTYGRLRSAAEVARPGAVYAEDGVRFGPALEALRDLVPTLIVGPAALGPAGPGPDDAVPLADLMRKAPGPRLAAAREAVRPDSIARIFFTSGSTGRPKAVPNTHRMLLAVQQTMRQAWPFLSGTQLTLLDWLPWSHTFGGNHNLNMVLVNGGRLLIDDGGPTPALFQHSLRNLSETAPNVYFNVPAGFALLADALEREPHCARKFFSTVRLLFSAGAPLPERLRVRMLALADEHARHEVRFTTSWGMTETSSAVTSAHHDTTEPGAIGVPLPGMKVKLAPVSGRLELRVAGPGVMPGYLVAPMNEAAFDEEGYFRTGDAVRLAAPDDPGQGLVFEGRLTEDFKLTTGTWVRAGELRADLLAATDAFTEVVVAGSGRPGPVALAWPRRGADVSPERLAAFLATFNEGRRASRRIERIALLTEPPDHAAGELTDKGSVSQLGVLAHRADFVDRLYGDPPPPEAILPTDQMARHARHAHPGST</sequence>
<keyword evidence="3" id="KW-1185">Reference proteome</keyword>
<dbReference type="AlphaFoldDB" id="A0A939P7T5"/>
<reference evidence="2" key="1">
    <citation type="submission" date="2021-03" db="EMBL/GenBank/DDBJ databases">
        <authorList>
            <person name="Kanchanasin P."/>
            <person name="Saeng-In P."/>
            <person name="Phongsopitanun W."/>
            <person name="Yuki M."/>
            <person name="Kudo T."/>
            <person name="Ohkuma M."/>
            <person name="Tanasupawat S."/>
        </authorList>
    </citation>
    <scope>NUCLEOTIDE SEQUENCE</scope>
    <source>
        <strain evidence="2">GKU 128</strain>
    </source>
</reference>
<dbReference type="InterPro" id="IPR020845">
    <property type="entry name" value="AMP-binding_CS"/>
</dbReference>
<dbReference type="Pfam" id="PF00501">
    <property type="entry name" value="AMP-binding"/>
    <property type="match status" value="1"/>
</dbReference>
<organism evidence="2 3">
    <name type="scientific">Actinomadura barringtoniae</name>
    <dbReference type="NCBI Taxonomy" id="1427535"/>
    <lineage>
        <taxon>Bacteria</taxon>
        <taxon>Bacillati</taxon>
        <taxon>Actinomycetota</taxon>
        <taxon>Actinomycetes</taxon>
        <taxon>Streptosporangiales</taxon>
        <taxon>Thermomonosporaceae</taxon>
        <taxon>Actinomadura</taxon>
    </lineage>
</organism>
<evidence type="ECO:0000313" key="2">
    <source>
        <dbReference type="EMBL" id="MBO2447208.1"/>
    </source>
</evidence>
<dbReference type="InterPro" id="IPR000873">
    <property type="entry name" value="AMP-dep_synth/lig_dom"/>
</dbReference>
<dbReference type="PANTHER" id="PTHR43767:SF1">
    <property type="entry name" value="NONRIBOSOMAL PEPTIDE SYNTHASE PES1 (EUROFUNG)-RELATED"/>
    <property type="match status" value="1"/>
</dbReference>
<proteinExistence type="predicted"/>
<dbReference type="RefSeq" id="WP_208254804.1">
    <property type="nucleotide sequence ID" value="NZ_JAGEOJ010000003.1"/>
</dbReference>
<evidence type="ECO:0000259" key="1">
    <source>
        <dbReference type="Pfam" id="PF00501"/>
    </source>
</evidence>
<dbReference type="PANTHER" id="PTHR43767">
    <property type="entry name" value="LONG-CHAIN-FATTY-ACID--COA LIGASE"/>
    <property type="match status" value="1"/>
</dbReference>
<evidence type="ECO:0000313" key="3">
    <source>
        <dbReference type="Proteomes" id="UP000669179"/>
    </source>
</evidence>
<protein>
    <submittedName>
        <fullName evidence="2">AMP-binding protein</fullName>
    </submittedName>
</protein>
<name>A0A939P7T5_9ACTN</name>
<comment type="caution">
    <text evidence="2">The sequence shown here is derived from an EMBL/GenBank/DDBJ whole genome shotgun (WGS) entry which is preliminary data.</text>
</comment>
<dbReference type="Proteomes" id="UP000669179">
    <property type="component" value="Unassembled WGS sequence"/>
</dbReference>
<gene>
    <name evidence="2" type="ORF">J4573_08940</name>
</gene>
<dbReference type="InterPro" id="IPR042099">
    <property type="entry name" value="ANL_N_sf"/>
</dbReference>
<dbReference type="EMBL" id="JAGEOJ010000003">
    <property type="protein sequence ID" value="MBO2447208.1"/>
    <property type="molecule type" value="Genomic_DNA"/>
</dbReference>